<dbReference type="Proteomes" id="UP000324222">
    <property type="component" value="Unassembled WGS sequence"/>
</dbReference>
<organism evidence="1 2">
    <name type="scientific">Portunus trituberculatus</name>
    <name type="common">Swimming crab</name>
    <name type="synonym">Neptunus trituberculatus</name>
    <dbReference type="NCBI Taxonomy" id="210409"/>
    <lineage>
        <taxon>Eukaryota</taxon>
        <taxon>Metazoa</taxon>
        <taxon>Ecdysozoa</taxon>
        <taxon>Arthropoda</taxon>
        <taxon>Crustacea</taxon>
        <taxon>Multicrustacea</taxon>
        <taxon>Malacostraca</taxon>
        <taxon>Eumalacostraca</taxon>
        <taxon>Eucarida</taxon>
        <taxon>Decapoda</taxon>
        <taxon>Pleocyemata</taxon>
        <taxon>Brachyura</taxon>
        <taxon>Eubrachyura</taxon>
        <taxon>Portunoidea</taxon>
        <taxon>Portunidae</taxon>
        <taxon>Portuninae</taxon>
        <taxon>Portunus</taxon>
    </lineage>
</organism>
<proteinExistence type="predicted"/>
<evidence type="ECO:0000313" key="2">
    <source>
        <dbReference type="Proteomes" id="UP000324222"/>
    </source>
</evidence>
<gene>
    <name evidence="1" type="ORF">E2C01_056348</name>
</gene>
<name>A0A5B7GXV4_PORTR</name>
<dbReference type="EMBL" id="VSRR010019469">
    <property type="protein sequence ID" value="MPC62265.1"/>
    <property type="molecule type" value="Genomic_DNA"/>
</dbReference>
<evidence type="ECO:0000313" key="1">
    <source>
        <dbReference type="EMBL" id="MPC62265.1"/>
    </source>
</evidence>
<dbReference type="AlphaFoldDB" id="A0A5B7GXV4"/>
<protein>
    <submittedName>
        <fullName evidence="1">Uncharacterized protein</fullName>
    </submittedName>
</protein>
<keyword evidence="2" id="KW-1185">Reference proteome</keyword>
<comment type="caution">
    <text evidence="1">The sequence shown here is derived from an EMBL/GenBank/DDBJ whole genome shotgun (WGS) entry which is preliminary data.</text>
</comment>
<accession>A0A5B7GXV4</accession>
<reference evidence="1 2" key="1">
    <citation type="submission" date="2019-05" db="EMBL/GenBank/DDBJ databases">
        <title>Another draft genome of Portunus trituberculatus and its Hox gene families provides insights of decapod evolution.</title>
        <authorList>
            <person name="Jeong J.-H."/>
            <person name="Song I."/>
            <person name="Kim S."/>
            <person name="Choi T."/>
            <person name="Kim D."/>
            <person name="Ryu S."/>
            <person name="Kim W."/>
        </authorList>
    </citation>
    <scope>NUCLEOTIDE SEQUENCE [LARGE SCALE GENOMIC DNA]</scope>
    <source>
        <tissue evidence="1">Muscle</tissue>
    </source>
</reference>
<sequence>MALHKDKRNLSRTRISNIGRLQHLIPKSMKASWRDMKNTQADEWGRRAGGGLACPYPRPPALFLLHNEKFLLYSPGEVRRTQWTSNGRGAWTGQPEVEVGVGIRKCRPLTLRGDTGEGVERPIGDVGSLQKGEVGVRAMGEVGVRLRGVVGVRVRGGGVLRGRGDVGVRRRGEVGGGRD</sequence>